<dbReference type="Proteomes" id="UP000057938">
    <property type="component" value="Chromosome"/>
</dbReference>
<feature type="region of interest" description="Disordered" evidence="1">
    <location>
        <begin position="169"/>
        <end position="227"/>
    </location>
</feature>
<dbReference type="KEGG" id="aep:AMC99_02595"/>
<feature type="chain" id="PRO_5005798476" evidence="2">
    <location>
        <begin position="23"/>
        <end position="227"/>
    </location>
</feature>
<accession>A0A0M4MJ45</accession>
<gene>
    <name evidence="3" type="ORF">AMC99_02595</name>
</gene>
<evidence type="ECO:0000256" key="1">
    <source>
        <dbReference type="SAM" id="MobiDB-lite"/>
    </source>
</evidence>
<dbReference type="STRING" id="361183.AMC99_02595"/>
<reference evidence="3 4" key="1">
    <citation type="submission" date="2015-09" db="EMBL/GenBank/DDBJ databases">
        <title>Complete genome sequence of a benzo[a]pyrene-degrading bacterium Altererythrobacter epoxidivorans CGMCC 1.7731T.</title>
        <authorList>
            <person name="Li Z."/>
            <person name="Cheng H."/>
            <person name="Huo Y."/>
            <person name="Xu X."/>
        </authorList>
    </citation>
    <scope>NUCLEOTIDE SEQUENCE [LARGE SCALE GENOMIC DNA]</scope>
    <source>
        <strain evidence="3 4">CGMCC 1.7731</strain>
    </source>
</reference>
<protein>
    <submittedName>
        <fullName evidence="3">Uncharacterized protein</fullName>
    </submittedName>
</protein>
<sequence>MDIAMKRLLAPAALAFAASAFAIPAAAQEDAGDRVNMVIVYGADQCPPPQAGEITVCARKSENERYRIPKALRTSDSMENTSWTKKVESYEMIGDFGIMSCDPAGAGGFLGCTQQMIDAAYKDKAEGSDVRFSQLIAAVREERLSTIDADATAEQARVEQIEREYMERLERERSQTVPGEEDTSPPPIVDSANRQPPVEPSKEGPFDDGDEEQVPLDAAPPAMEPGA</sequence>
<dbReference type="EMBL" id="CP012669">
    <property type="protein sequence ID" value="ALE17868.1"/>
    <property type="molecule type" value="Genomic_DNA"/>
</dbReference>
<evidence type="ECO:0000313" key="4">
    <source>
        <dbReference type="Proteomes" id="UP000057938"/>
    </source>
</evidence>
<organism evidence="3 4">
    <name type="scientific">Altererythrobacter epoxidivorans</name>
    <dbReference type="NCBI Taxonomy" id="361183"/>
    <lineage>
        <taxon>Bacteria</taxon>
        <taxon>Pseudomonadati</taxon>
        <taxon>Pseudomonadota</taxon>
        <taxon>Alphaproteobacteria</taxon>
        <taxon>Sphingomonadales</taxon>
        <taxon>Erythrobacteraceae</taxon>
        <taxon>Altererythrobacter</taxon>
    </lineage>
</organism>
<proteinExistence type="predicted"/>
<keyword evidence="4" id="KW-1185">Reference proteome</keyword>
<feature type="signal peptide" evidence="2">
    <location>
        <begin position="1"/>
        <end position="22"/>
    </location>
</feature>
<dbReference type="PATRIC" id="fig|361183.4.peg.2550"/>
<keyword evidence="2" id="KW-0732">Signal</keyword>
<dbReference type="AlphaFoldDB" id="A0A0M4MJ45"/>
<name>A0A0M4MJ45_9SPHN</name>
<evidence type="ECO:0000313" key="3">
    <source>
        <dbReference type="EMBL" id="ALE17868.1"/>
    </source>
</evidence>
<evidence type="ECO:0000256" key="2">
    <source>
        <dbReference type="SAM" id="SignalP"/>
    </source>
</evidence>